<dbReference type="AlphaFoldDB" id="A0A8S1THC0"/>
<evidence type="ECO:0000313" key="1">
    <source>
        <dbReference type="EMBL" id="CAD8151064.1"/>
    </source>
</evidence>
<proteinExistence type="predicted"/>
<comment type="caution">
    <text evidence="1">The sequence shown here is derived from an EMBL/GenBank/DDBJ whole genome shotgun (WGS) entry which is preliminary data.</text>
</comment>
<protein>
    <submittedName>
        <fullName evidence="1">Uncharacterized protein</fullName>
    </submittedName>
</protein>
<accession>A0A8S1THC0</accession>
<gene>
    <name evidence="1" type="ORF">POCTA_138.1.T0240276</name>
</gene>
<keyword evidence="2" id="KW-1185">Reference proteome</keyword>
<reference evidence="1" key="1">
    <citation type="submission" date="2021-01" db="EMBL/GenBank/DDBJ databases">
        <authorList>
            <consortium name="Genoscope - CEA"/>
            <person name="William W."/>
        </authorList>
    </citation>
    <scope>NUCLEOTIDE SEQUENCE</scope>
</reference>
<dbReference type="EMBL" id="CAJJDP010000024">
    <property type="protein sequence ID" value="CAD8151064.1"/>
    <property type="molecule type" value="Genomic_DNA"/>
</dbReference>
<evidence type="ECO:0000313" key="2">
    <source>
        <dbReference type="Proteomes" id="UP000683925"/>
    </source>
</evidence>
<organism evidence="1 2">
    <name type="scientific">Paramecium octaurelia</name>
    <dbReference type="NCBI Taxonomy" id="43137"/>
    <lineage>
        <taxon>Eukaryota</taxon>
        <taxon>Sar</taxon>
        <taxon>Alveolata</taxon>
        <taxon>Ciliophora</taxon>
        <taxon>Intramacronucleata</taxon>
        <taxon>Oligohymenophorea</taxon>
        <taxon>Peniculida</taxon>
        <taxon>Parameciidae</taxon>
        <taxon>Paramecium</taxon>
    </lineage>
</organism>
<sequence length="141" mass="17137">MKRHYHYKLEFETDCNRSKQPIQCIKKFNQVSEWNVYFSQFKSFKSIPQSNSKDQFIQMFQVILVQKRLFQLQLNFQQLDSSITQQLRKFWNITNQKFLKKIIKKTEKVKKKIAQPVVSYDLEQQQEQESVIVKKQKGVRL</sequence>
<dbReference type="Proteomes" id="UP000683925">
    <property type="component" value="Unassembled WGS sequence"/>
</dbReference>
<name>A0A8S1THC0_PAROT</name>